<sequence>MVSPRGQYPALKSPGLQSRPFFDSVSTRSRSKNPICLATVRNQRFLSYRTRGRFDPTRRSLAPCLLDVDGLVWLADKPEAFAQWLAAAQGDIPQAGIIGEIHDKADSRSVVVNFGSGRSYASCRVWKGVGIFLPERRDRRAS</sequence>
<evidence type="ECO:0000313" key="1">
    <source>
        <dbReference type="EMBL" id="CAI8808263.1"/>
    </source>
</evidence>
<evidence type="ECO:0000313" key="2">
    <source>
        <dbReference type="Proteomes" id="UP001162030"/>
    </source>
</evidence>
<proteinExistence type="predicted"/>
<name>A0ABN8X4A1_9GAMM</name>
<protein>
    <recommendedName>
        <fullName evidence="3">CobW C-terminal domain-containing protein</fullName>
    </recommendedName>
</protein>
<gene>
    <name evidence="1" type="ORF">MSZNOR_1728</name>
</gene>
<evidence type="ECO:0008006" key="3">
    <source>
        <dbReference type="Google" id="ProtNLM"/>
    </source>
</evidence>
<accession>A0ABN8X4A1</accession>
<dbReference type="Proteomes" id="UP001162030">
    <property type="component" value="Chromosome"/>
</dbReference>
<dbReference type="EMBL" id="OX458333">
    <property type="protein sequence ID" value="CAI8808263.1"/>
    <property type="molecule type" value="Genomic_DNA"/>
</dbReference>
<organism evidence="1 2">
    <name type="scientific">Methylocaldum szegediense</name>
    <dbReference type="NCBI Taxonomy" id="73780"/>
    <lineage>
        <taxon>Bacteria</taxon>
        <taxon>Pseudomonadati</taxon>
        <taxon>Pseudomonadota</taxon>
        <taxon>Gammaproteobacteria</taxon>
        <taxon>Methylococcales</taxon>
        <taxon>Methylococcaceae</taxon>
        <taxon>Methylocaldum</taxon>
    </lineage>
</organism>
<reference evidence="1 2" key="1">
    <citation type="submission" date="2023-03" db="EMBL/GenBank/DDBJ databases">
        <authorList>
            <person name="Pearce D."/>
        </authorList>
    </citation>
    <scope>NUCLEOTIDE SEQUENCE [LARGE SCALE GENOMIC DNA]</scope>
    <source>
        <strain evidence="1">Msz</strain>
    </source>
</reference>
<keyword evidence="2" id="KW-1185">Reference proteome</keyword>